<dbReference type="Proteomes" id="UP000287033">
    <property type="component" value="Unassembled WGS sequence"/>
</dbReference>
<name>A0A401TUI8_CHIPU</name>
<protein>
    <submittedName>
        <fullName evidence="2">Uncharacterized protein</fullName>
    </submittedName>
</protein>
<feature type="non-terminal residue" evidence="2">
    <location>
        <position position="1"/>
    </location>
</feature>
<proteinExistence type="predicted"/>
<dbReference type="AlphaFoldDB" id="A0A401TUI8"/>
<evidence type="ECO:0000313" key="2">
    <source>
        <dbReference type="EMBL" id="GCC46314.1"/>
    </source>
</evidence>
<evidence type="ECO:0000313" key="3">
    <source>
        <dbReference type="Proteomes" id="UP000287033"/>
    </source>
</evidence>
<organism evidence="2 3">
    <name type="scientific">Chiloscyllium punctatum</name>
    <name type="common">Brownbanded bambooshark</name>
    <name type="synonym">Hemiscyllium punctatum</name>
    <dbReference type="NCBI Taxonomy" id="137246"/>
    <lineage>
        <taxon>Eukaryota</taxon>
        <taxon>Metazoa</taxon>
        <taxon>Chordata</taxon>
        <taxon>Craniata</taxon>
        <taxon>Vertebrata</taxon>
        <taxon>Chondrichthyes</taxon>
        <taxon>Elasmobranchii</taxon>
        <taxon>Galeomorphii</taxon>
        <taxon>Galeoidea</taxon>
        <taxon>Orectolobiformes</taxon>
        <taxon>Hemiscylliidae</taxon>
        <taxon>Chiloscyllium</taxon>
    </lineage>
</organism>
<gene>
    <name evidence="2" type="ORF">chiPu_0030385</name>
</gene>
<reference evidence="2 3" key="1">
    <citation type="journal article" date="2018" name="Nat. Ecol. Evol.">
        <title>Shark genomes provide insights into elasmobranch evolution and the origin of vertebrates.</title>
        <authorList>
            <person name="Hara Y"/>
            <person name="Yamaguchi K"/>
            <person name="Onimaru K"/>
            <person name="Kadota M"/>
            <person name="Koyanagi M"/>
            <person name="Keeley SD"/>
            <person name="Tatsumi K"/>
            <person name="Tanaka K"/>
            <person name="Motone F"/>
            <person name="Kageyama Y"/>
            <person name="Nozu R"/>
            <person name="Adachi N"/>
            <person name="Nishimura O"/>
            <person name="Nakagawa R"/>
            <person name="Tanegashima C"/>
            <person name="Kiyatake I"/>
            <person name="Matsumoto R"/>
            <person name="Murakumo K"/>
            <person name="Nishida K"/>
            <person name="Terakita A"/>
            <person name="Kuratani S"/>
            <person name="Sato K"/>
            <person name="Hyodo S Kuraku.S."/>
        </authorList>
    </citation>
    <scope>NUCLEOTIDE SEQUENCE [LARGE SCALE GENOMIC DNA]</scope>
</reference>
<keyword evidence="3" id="KW-1185">Reference proteome</keyword>
<sequence length="233" mass="25448">VRRHGSQHLGVDVARADRVDGNPRPRTFEGESTGEAELGGFRRGIIRLPDLALLSVDGRNVDDPPELASPHALDERPAHIEQRIEIGADHRVPLRLGHSMQRGVAHDTGVVDQDVDRPNRRFHLADTGRAGFEVRDIPLEDADSGLVVKPARGLGIPCIAGRHLIPRPGESPRNRGADSPTSARYQCDACHACFSNLSAGQMGEIRIPRIDLAQTTTTRMYEADQIVLRGPVL</sequence>
<feature type="compositionally biased region" description="Basic and acidic residues" evidence="1">
    <location>
        <begin position="14"/>
        <end position="29"/>
    </location>
</feature>
<accession>A0A401TUI8</accession>
<evidence type="ECO:0000256" key="1">
    <source>
        <dbReference type="SAM" id="MobiDB-lite"/>
    </source>
</evidence>
<comment type="caution">
    <text evidence="2">The sequence shown here is derived from an EMBL/GenBank/DDBJ whole genome shotgun (WGS) entry which is preliminary data.</text>
</comment>
<dbReference type="EMBL" id="BEZZ01181510">
    <property type="protein sequence ID" value="GCC46314.1"/>
    <property type="molecule type" value="Genomic_DNA"/>
</dbReference>
<feature type="region of interest" description="Disordered" evidence="1">
    <location>
        <begin position="1"/>
        <end position="35"/>
    </location>
</feature>